<evidence type="ECO:0000313" key="7">
    <source>
        <dbReference type="Proteomes" id="UP000077755"/>
    </source>
</evidence>
<dbReference type="PANTHER" id="PTHR12542">
    <property type="entry name" value="EXOCYST COMPLEX PROTEIN EXO70"/>
    <property type="match status" value="1"/>
</dbReference>
<dbReference type="Gramene" id="KZN11761">
    <property type="protein sequence ID" value="KZN11761"/>
    <property type="gene ID" value="DCAR_004417"/>
</dbReference>
<dbReference type="InterPro" id="IPR046364">
    <property type="entry name" value="Exo70_C"/>
</dbReference>
<comment type="function">
    <text evidence="3">Component of the exocyst complex.</text>
</comment>
<proteinExistence type="inferred from homology"/>
<keyword evidence="3" id="KW-0653">Protein transport</keyword>
<evidence type="ECO:0000256" key="2">
    <source>
        <dbReference type="ARBA" id="ARBA00022448"/>
    </source>
</evidence>
<dbReference type="SUPFAM" id="SSF74788">
    <property type="entry name" value="Cullin repeat-like"/>
    <property type="match status" value="1"/>
</dbReference>
<dbReference type="Proteomes" id="UP000077755">
    <property type="component" value="Chromosome 1"/>
</dbReference>
<dbReference type="EMBL" id="LNRQ01000001">
    <property type="protein sequence ID" value="KZN11761.1"/>
    <property type="molecule type" value="Genomic_DNA"/>
</dbReference>
<dbReference type="InterPro" id="IPR016159">
    <property type="entry name" value="Cullin_repeat-like_dom_sf"/>
</dbReference>
<dbReference type="GO" id="GO:0015031">
    <property type="term" value="P:protein transport"/>
    <property type="evidence" value="ECO:0007669"/>
    <property type="project" value="UniProtKB-KW"/>
</dbReference>
<comment type="similarity">
    <text evidence="1 3">Belongs to the EXO70 family.</text>
</comment>
<dbReference type="GO" id="GO:0005546">
    <property type="term" value="F:phosphatidylinositol-4,5-bisphosphate binding"/>
    <property type="evidence" value="ECO:0007669"/>
    <property type="project" value="InterPro"/>
</dbReference>
<keyword evidence="7" id="KW-1185">Reference proteome</keyword>
<dbReference type="OrthoDB" id="1922221at2759"/>
<feature type="domain" description="Exocyst complex subunit Exo70 C-terminal" evidence="4">
    <location>
        <begin position="208"/>
        <end position="569"/>
    </location>
</feature>
<dbReference type="GO" id="GO:0006887">
    <property type="term" value="P:exocytosis"/>
    <property type="evidence" value="ECO:0007669"/>
    <property type="project" value="UniProtKB-KW"/>
</dbReference>
<dbReference type="Pfam" id="PF03081">
    <property type="entry name" value="Exo70_C"/>
    <property type="match status" value="1"/>
</dbReference>
<dbReference type="GO" id="GO:0000145">
    <property type="term" value="C:exocyst"/>
    <property type="evidence" value="ECO:0007669"/>
    <property type="project" value="InterPro"/>
</dbReference>
<accession>A0A166J3S5</accession>
<gene>
    <name evidence="5" type="ORF">DCAR_004417</name>
    <name evidence="6" type="ORF">DCAR_0104776</name>
</gene>
<dbReference type="AlphaFoldDB" id="A0A166J3S5"/>
<dbReference type="EMBL" id="CP093343">
    <property type="protein sequence ID" value="WOG85585.1"/>
    <property type="molecule type" value="Genomic_DNA"/>
</dbReference>
<dbReference type="KEGG" id="dcr:108224789"/>
<protein>
    <recommendedName>
        <fullName evidence="3">Exocyst subunit Exo70 family protein</fullName>
    </recommendedName>
</protein>
<evidence type="ECO:0000313" key="5">
    <source>
        <dbReference type="EMBL" id="KZN11761.1"/>
    </source>
</evidence>
<evidence type="ECO:0000313" key="6">
    <source>
        <dbReference type="EMBL" id="WOG85585.1"/>
    </source>
</evidence>
<keyword evidence="2 3" id="KW-0813">Transport</keyword>
<reference evidence="5" key="1">
    <citation type="journal article" date="2016" name="Nat. Genet.">
        <title>A high-quality carrot genome assembly provides new insights into carotenoid accumulation and asterid genome evolution.</title>
        <authorList>
            <person name="Iorizzo M."/>
            <person name="Ellison S."/>
            <person name="Senalik D."/>
            <person name="Zeng P."/>
            <person name="Satapoomin P."/>
            <person name="Huang J."/>
            <person name="Bowman M."/>
            <person name="Iovene M."/>
            <person name="Sanseverino W."/>
            <person name="Cavagnaro P."/>
            <person name="Yildiz M."/>
            <person name="Macko-Podgorni A."/>
            <person name="Moranska E."/>
            <person name="Grzebelus E."/>
            <person name="Grzebelus D."/>
            <person name="Ashrafi H."/>
            <person name="Zheng Z."/>
            <person name="Cheng S."/>
            <person name="Spooner D."/>
            <person name="Van Deynze A."/>
            <person name="Simon P."/>
        </authorList>
    </citation>
    <scope>NUCLEOTIDE SEQUENCE [LARGE SCALE GENOMIC DNA]</scope>
    <source>
        <tissue evidence="5">Leaf</tissue>
    </source>
</reference>
<reference evidence="6" key="2">
    <citation type="submission" date="2022-03" db="EMBL/GenBank/DDBJ databases">
        <title>Draft title - Genomic analysis of global carrot germplasm unveils the trajectory of domestication and the origin of high carotenoid orange carrot.</title>
        <authorList>
            <person name="Iorizzo M."/>
            <person name="Ellison S."/>
            <person name="Senalik D."/>
            <person name="Macko-Podgorni A."/>
            <person name="Grzebelus D."/>
            <person name="Bostan H."/>
            <person name="Rolling W."/>
            <person name="Curaba J."/>
            <person name="Simon P."/>
        </authorList>
    </citation>
    <scope>NUCLEOTIDE SEQUENCE</scope>
    <source>
        <tissue evidence="6">Leaf</tissue>
    </source>
</reference>
<dbReference type="PANTHER" id="PTHR12542:SF7">
    <property type="entry name" value="EXOCYST SUBUNIT EXO70 FAMILY PROTEIN"/>
    <property type="match status" value="1"/>
</dbReference>
<name>A0A166J3S5_DAUCS</name>
<sequence length="589" mass="67520">MADDLHIPLVAFQEMKDSNSKCEDTNVPDLKTAKKVIEELGYPFQLQQLINNGDREKFNQYLYAVVEIQQSINSGLITGYETHGSRAIKSLHLVFRGILDCSISANTSSDPSSSSLYSSGVPSTYSYELQGRNRTFEYELSSEKIYYLRSIVEKLNAIECLGDCIDVYKNLRRSAVDAKYQWFRIGNWTTTDLKKLDSRQFAAKINIWIQVAKIFYDGFFVGERLSFEQIFKGVTAATYHNCFVPIVEHVAVELNNFASAVSSIASFQNLFPVLDLYSALDVILPDILIMFSTSWTINISQGAINIRRSLLTLVGKLLCSFEDTVQNELSTALLPEGTVHFLTAYAMEYVTKISLHKELLRYMIESPTKSLGNQADDQFLNSAGGTPLALRVVWIIISLRINLERKSSHYRDAWCRYVFVTTNVNYVIKTIKSSPELLDLIGKEYSSKLSTYIAQARQDYSSTIWDRVLYCLRDDGLKHKFLFYNRISRNSVKNRFKTFNTTFEEACRSQSRLFVPDIDIDSQFHMLILSKLLPAYKVFLEKYSSHLQSEKYKERCIKYSSEDLQSKIQTLFTEKLIVHNGTEENLMIP</sequence>
<dbReference type="InterPro" id="IPR004140">
    <property type="entry name" value="Exo70"/>
</dbReference>
<evidence type="ECO:0000256" key="3">
    <source>
        <dbReference type="RuleBase" id="RU365026"/>
    </source>
</evidence>
<evidence type="ECO:0000259" key="4">
    <source>
        <dbReference type="Pfam" id="PF03081"/>
    </source>
</evidence>
<keyword evidence="3" id="KW-0268">Exocytosis</keyword>
<organism evidence="5">
    <name type="scientific">Daucus carota subsp. sativus</name>
    <name type="common">Carrot</name>
    <dbReference type="NCBI Taxonomy" id="79200"/>
    <lineage>
        <taxon>Eukaryota</taxon>
        <taxon>Viridiplantae</taxon>
        <taxon>Streptophyta</taxon>
        <taxon>Embryophyta</taxon>
        <taxon>Tracheophyta</taxon>
        <taxon>Spermatophyta</taxon>
        <taxon>Magnoliopsida</taxon>
        <taxon>eudicotyledons</taxon>
        <taxon>Gunneridae</taxon>
        <taxon>Pentapetalae</taxon>
        <taxon>asterids</taxon>
        <taxon>campanulids</taxon>
        <taxon>Apiales</taxon>
        <taxon>Apiaceae</taxon>
        <taxon>Apioideae</taxon>
        <taxon>Scandiceae</taxon>
        <taxon>Daucinae</taxon>
        <taxon>Daucus</taxon>
        <taxon>Daucus sect. Daucus</taxon>
    </lineage>
</organism>
<dbReference type="STRING" id="79200.A0A166J3S5"/>
<dbReference type="Gene3D" id="1.20.1280.170">
    <property type="entry name" value="Exocyst complex component Exo70"/>
    <property type="match status" value="1"/>
</dbReference>
<evidence type="ECO:0000256" key="1">
    <source>
        <dbReference type="ARBA" id="ARBA00006756"/>
    </source>
</evidence>